<evidence type="ECO:0000256" key="2">
    <source>
        <dbReference type="ARBA" id="ARBA00023008"/>
    </source>
</evidence>
<protein>
    <recommendedName>
        <fullName evidence="3">Blue (type 1) copper domain-containing protein</fullName>
    </recommendedName>
</protein>
<dbReference type="AlphaFoldDB" id="A0A512AYI9"/>
<evidence type="ECO:0000259" key="3">
    <source>
        <dbReference type="Pfam" id="PF00127"/>
    </source>
</evidence>
<dbReference type="Proteomes" id="UP000321532">
    <property type="component" value="Unassembled WGS sequence"/>
</dbReference>
<dbReference type="GO" id="GO:0005507">
    <property type="term" value="F:copper ion binding"/>
    <property type="evidence" value="ECO:0007669"/>
    <property type="project" value="InterPro"/>
</dbReference>
<dbReference type="InterPro" id="IPR008972">
    <property type="entry name" value="Cupredoxin"/>
</dbReference>
<comment type="caution">
    <text evidence="4">The sequence shown here is derived from an EMBL/GenBank/DDBJ whole genome shotgun (WGS) entry which is preliminary data.</text>
</comment>
<reference evidence="4 5" key="1">
    <citation type="submission" date="2019-07" db="EMBL/GenBank/DDBJ databases">
        <title>Whole genome shotgun sequence of Adhaeribacter aerolatus NBRC 106133.</title>
        <authorList>
            <person name="Hosoyama A."/>
            <person name="Uohara A."/>
            <person name="Ohji S."/>
            <person name="Ichikawa N."/>
        </authorList>
    </citation>
    <scope>NUCLEOTIDE SEQUENCE [LARGE SCALE GENOMIC DNA]</scope>
    <source>
        <strain evidence="4 5">NBRC 106133</strain>
    </source>
</reference>
<accession>A0A512AYI9</accession>
<dbReference type="GO" id="GO:0009055">
    <property type="term" value="F:electron transfer activity"/>
    <property type="evidence" value="ECO:0007669"/>
    <property type="project" value="InterPro"/>
</dbReference>
<keyword evidence="2" id="KW-0186">Copper</keyword>
<organism evidence="4 5">
    <name type="scientific">Adhaeribacter aerolatus</name>
    <dbReference type="NCBI Taxonomy" id="670289"/>
    <lineage>
        <taxon>Bacteria</taxon>
        <taxon>Pseudomonadati</taxon>
        <taxon>Bacteroidota</taxon>
        <taxon>Cytophagia</taxon>
        <taxon>Cytophagales</taxon>
        <taxon>Hymenobacteraceae</taxon>
        <taxon>Adhaeribacter</taxon>
    </lineage>
</organism>
<keyword evidence="5" id="KW-1185">Reference proteome</keyword>
<name>A0A512AYI9_9BACT</name>
<evidence type="ECO:0000256" key="1">
    <source>
        <dbReference type="ARBA" id="ARBA00022723"/>
    </source>
</evidence>
<evidence type="ECO:0000313" key="4">
    <source>
        <dbReference type="EMBL" id="GEO04783.1"/>
    </source>
</evidence>
<keyword evidence="1" id="KW-0479">Metal-binding</keyword>
<dbReference type="OrthoDB" id="849076at2"/>
<gene>
    <name evidence="4" type="ORF">AAE02nite_24470</name>
</gene>
<evidence type="ECO:0000313" key="5">
    <source>
        <dbReference type="Proteomes" id="UP000321532"/>
    </source>
</evidence>
<dbReference type="Gene3D" id="2.60.40.420">
    <property type="entry name" value="Cupredoxins - blue copper proteins"/>
    <property type="match status" value="1"/>
</dbReference>
<dbReference type="EMBL" id="BJYS01000017">
    <property type="protein sequence ID" value="GEO04783.1"/>
    <property type="molecule type" value="Genomic_DNA"/>
</dbReference>
<dbReference type="InterPro" id="IPR000923">
    <property type="entry name" value="BlueCu_1"/>
</dbReference>
<dbReference type="RefSeq" id="WP_146898045.1">
    <property type="nucleotide sequence ID" value="NZ_BJYS01000017.1"/>
</dbReference>
<dbReference type="PANTHER" id="PTHR36507:SF1">
    <property type="entry name" value="BLL1555 PROTEIN"/>
    <property type="match status" value="1"/>
</dbReference>
<sequence>MLNVWVWGLFLPLIFRGYNPGTESKAPKIYTVEIREMKFVPAEIRVNKGDTIVWVNRDMVAHNVTEEKSKAWASPLLPVGKSWKMVASKNSAYFCSLHPVMKGRIAVQ</sequence>
<dbReference type="SUPFAM" id="SSF49503">
    <property type="entry name" value="Cupredoxins"/>
    <property type="match status" value="1"/>
</dbReference>
<dbReference type="InterPro" id="IPR052721">
    <property type="entry name" value="ET_Amicyanin"/>
</dbReference>
<dbReference type="PANTHER" id="PTHR36507">
    <property type="entry name" value="BLL1555 PROTEIN"/>
    <property type="match status" value="1"/>
</dbReference>
<dbReference type="Pfam" id="PF00127">
    <property type="entry name" value="Copper-bind"/>
    <property type="match status" value="1"/>
</dbReference>
<proteinExistence type="predicted"/>
<feature type="domain" description="Blue (type 1) copper" evidence="3">
    <location>
        <begin position="31"/>
        <end position="107"/>
    </location>
</feature>